<dbReference type="InterPro" id="IPR050499">
    <property type="entry name" value="PEP-utilizing_PTS_enzyme"/>
</dbReference>
<evidence type="ECO:0000256" key="12">
    <source>
        <dbReference type="PIRSR" id="PIRSR000732-3"/>
    </source>
</evidence>
<dbReference type="PROSITE" id="PS00742">
    <property type="entry name" value="PEP_ENZYMES_2"/>
    <property type="match status" value="1"/>
</dbReference>
<feature type="active site" description="Proton donor" evidence="10">
    <location>
        <position position="535"/>
    </location>
</feature>
<dbReference type="Proteomes" id="UP000257080">
    <property type="component" value="Unassembled WGS sequence"/>
</dbReference>
<feature type="region of interest" description="Disordered" evidence="13">
    <location>
        <begin position="377"/>
        <end position="424"/>
    </location>
</feature>
<feature type="binding site" evidence="12">
    <location>
        <position position="488"/>
    </location>
    <ligand>
        <name>Mg(2+)</name>
        <dbReference type="ChEBI" id="CHEBI:18420"/>
    </ligand>
</feature>
<evidence type="ECO:0000313" key="17">
    <source>
        <dbReference type="EMBL" id="RFA25239.1"/>
    </source>
</evidence>
<feature type="binding site" evidence="11">
    <location>
        <position position="321"/>
    </location>
    <ligand>
        <name>phosphoenolpyruvate</name>
        <dbReference type="ChEBI" id="CHEBI:58702"/>
    </ligand>
</feature>
<organism evidence="17 18">
    <name type="scientific">Subtercola boreus</name>
    <dbReference type="NCBI Taxonomy" id="120213"/>
    <lineage>
        <taxon>Bacteria</taxon>
        <taxon>Bacillati</taxon>
        <taxon>Actinomycetota</taxon>
        <taxon>Actinomycetes</taxon>
        <taxon>Micrococcales</taxon>
        <taxon>Microbacteriaceae</taxon>
        <taxon>Subtercola</taxon>
    </lineage>
</organism>
<evidence type="ECO:0000256" key="11">
    <source>
        <dbReference type="PIRSR" id="PIRSR000732-2"/>
    </source>
</evidence>
<dbReference type="Gene3D" id="3.20.20.60">
    <property type="entry name" value="Phosphoenolpyruvate-binding domains"/>
    <property type="match status" value="1"/>
</dbReference>
<keyword evidence="7 9" id="KW-0460">Magnesium</keyword>
<dbReference type="OrthoDB" id="9765468at2"/>
<dbReference type="InterPro" id="IPR036618">
    <property type="entry name" value="PtsI_HPr-bd_sf"/>
</dbReference>
<keyword evidence="17" id="KW-0670">Pyruvate</keyword>
<evidence type="ECO:0000256" key="8">
    <source>
        <dbReference type="ARBA" id="ARBA00033235"/>
    </source>
</evidence>
<dbReference type="InterPro" id="IPR018274">
    <property type="entry name" value="PEP_util_AS"/>
</dbReference>
<dbReference type="SUPFAM" id="SSF52009">
    <property type="entry name" value="Phosphohistidine domain"/>
    <property type="match status" value="1"/>
</dbReference>
<evidence type="ECO:0000256" key="2">
    <source>
        <dbReference type="ARBA" id="ARBA00007837"/>
    </source>
</evidence>
<evidence type="ECO:0000256" key="7">
    <source>
        <dbReference type="ARBA" id="ARBA00022842"/>
    </source>
</evidence>
<evidence type="ECO:0000256" key="13">
    <source>
        <dbReference type="SAM" id="MobiDB-lite"/>
    </source>
</evidence>
<proteinExistence type="inferred from homology"/>
<dbReference type="RefSeq" id="WP_116419674.1">
    <property type="nucleotide sequence ID" value="NZ_NBXC01000030.1"/>
</dbReference>
<dbReference type="EMBL" id="NBXE01000034">
    <property type="protein sequence ID" value="RFA25239.1"/>
    <property type="molecule type" value="Genomic_DNA"/>
</dbReference>
<dbReference type="EC" id="2.7.3.9" evidence="9"/>
<evidence type="ECO:0000256" key="4">
    <source>
        <dbReference type="ARBA" id="ARBA00022679"/>
    </source>
</evidence>
<accession>A0A3E0W6S6</accession>
<dbReference type="PANTHER" id="PTHR46244">
    <property type="entry name" value="PHOSPHOENOLPYRUVATE-PROTEIN PHOSPHOTRANSFERASE"/>
    <property type="match status" value="1"/>
</dbReference>
<name>A0A3E0W6S6_9MICO</name>
<evidence type="ECO:0000259" key="14">
    <source>
        <dbReference type="Pfam" id="PF00391"/>
    </source>
</evidence>
<dbReference type="InterPro" id="IPR024692">
    <property type="entry name" value="PTS_EI"/>
</dbReference>
<feature type="compositionally biased region" description="Gly residues" evidence="13">
    <location>
        <begin position="378"/>
        <end position="388"/>
    </location>
</feature>
<dbReference type="InterPro" id="IPR015813">
    <property type="entry name" value="Pyrv/PenolPyrv_kinase-like_dom"/>
</dbReference>
<evidence type="ECO:0000256" key="1">
    <source>
        <dbReference type="ARBA" id="ARBA00001946"/>
    </source>
</evidence>
<dbReference type="Pfam" id="PF00391">
    <property type="entry name" value="PEP-utilizers"/>
    <property type="match status" value="1"/>
</dbReference>
<dbReference type="GO" id="GO:0016301">
    <property type="term" value="F:kinase activity"/>
    <property type="evidence" value="ECO:0007669"/>
    <property type="project" value="UniProtKB-KW"/>
</dbReference>
<comment type="subcellular location">
    <subcellularLocation>
        <location evidence="9">Cytoplasm</location>
    </subcellularLocation>
</comment>
<keyword evidence="9" id="KW-0813">Transport</keyword>
<dbReference type="Pfam" id="PF05524">
    <property type="entry name" value="PEP-utilisers_N"/>
    <property type="match status" value="1"/>
</dbReference>
<evidence type="ECO:0000256" key="5">
    <source>
        <dbReference type="ARBA" id="ARBA00022723"/>
    </source>
</evidence>
<evidence type="ECO:0000259" key="16">
    <source>
        <dbReference type="Pfam" id="PF05524"/>
    </source>
</evidence>
<feature type="binding site" evidence="12">
    <location>
        <position position="464"/>
    </location>
    <ligand>
        <name>Mg(2+)</name>
        <dbReference type="ChEBI" id="CHEBI:18420"/>
    </ligand>
</feature>
<feature type="active site" description="Tele-phosphohistidine intermediate" evidence="10">
    <location>
        <position position="183"/>
    </location>
</feature>
<feature type="binding site" evidence="11">
    <location>
        <position position="285"/>
    </location>
    <ligand>
        <name>phosphoenolpyruvate</name>
        <dbReference type="ChEBI" id="CHEBI:58702"/>
    </ligand>
</feature>
<keyword evidence="9" id="KW-0762">Sugar transport</keyword>
<dbReference type="PIRSF" id="PIRSF000732">
    <property type="entry name" value="PTS_enzyme_I"/>
    <property type="match status" value="1"/>
</dbReference>
<keyword evidence="6 9" id="KW-0418">Kinase</keyword>
<dbReference type="GO" id="GO:0005737">
    <property type="term" value="C:cytoplasm"/>
    <property type="evidence" value="ECO:0007669"/>
    <property type="project" value="UniProtKB-SubCell"/>
</dbReference>
<dbReference type="GO" id="GO:0009401">
    <property type="term" value="P:phosphoenolpyruvate-dependent sugar phosphotransferase system"/>
    <property type="evidence" value="ECO:0007669"/>
    <property type="project" value="UniProtKB-KW"/>
</dbReference>
<dbReference type="Gene3D" id="1.10.274.10">
    <property type="entry name" value="PtsI, HPr-binding domain"/>
    <property type="match status" value="1"/>
</dbReference>
<protein>
    <recommendedName>
        <fullName evidence="3 9">Phosphoenolpyruvate-protein phosphotransferase</fullName>
        <ecNumber evidence="9">2.7.3.9</ecNumber>
    </recommendedName>
    <alternativeName>
        <fullName evidence="8 9">Phosphotransferase system, enzyme I</fullName>
    </alternativeName>
</protein>
<reference evidence="17 18" key="1">
    <citation type="submission" date="2017-04" db="EMBL/GenBank/DDBJ databases">
        <title>Comparative genome analysis of Subtercola boreus.</title>
        <authorList>
            <person name="Cho Y.-J."/>
            <person name="Cho A."/>
            <person name="Kim O.-S."/>
            <person name="Lee J.-I."/>
        </authorList>
    </citation>
    <scope>NUCLEOTIDE SEQUENCE [LARGE SCALE GENOMIC DNA]</scope>
    <source>
        <strain evidence="17 18">P28004</strain>
    </source>
</reference>
<dbReference type="InterPro" id="IPR040442">
    <property type="entry name" value="Pyrv_kinase-like_dom_sf"/>
</dbReference>
<feature type="domain" description="Phosphotransferase system enzyme I N-terminal" evidence="16">
    <location>
        <begin position="4"/>
        <end position="120"/>
    </location>
</feature>
<comment type="catalytic activity">
    <reaction evidence="9">
        <text>L-histidyl-[protein] + phosphoenolpyruvate = N(pros)-phospho-L-histidyl-[protein] + pyruvate</text>
        <dbReference type="Rhea" id="RHEA:23880"/>
        <dbReference type="Rhea" id="RHEA-COMP:9745"/>
        <dbReference type="Rhea" id="RHEA-COMP:9746"/>
        <dbReference type="ChEBI" id="CHEBI:15361"/>
        <dbReference type="ChEBI" id="CHEBI:29979"/>
        <dbReference type="ChEBI" id="CHEBI:58702"/>
        <dbReference type="ChEBI" id="CHEBI:64837"/>
        <dbReference type="EC" id="2.7.3.9"/>
    </reaction>
</comment>
<dbReference type="Gene3D" id="3.50.30.10">
    <property type="entry name" value="Phosphohistidine domain"/>
    <property type="match status" value="1"/>
</dbReference>
<dbReference type="SUPFAM" id="SSF51621">
    <property type="entry name" value="Phosphoenolpyruvate/pyruvate domain"/>
    <property type="match status" value="2"/>
</dbReference>
<keyword evidence="4 9" id="KW-0808">Transferase</keyword>
<gene>
    <name evidence="17" type="ORF">B7R25_14395</name>
</gene>
<feature type="compositionally biased region" description="Basic and acidic residues" evidence="13">
    <location>
        <begin position="398"/>
        <end position="407"/>
    </location>
</feature>
<feature type="domain" description="PEP-utilising enzyme C-terminal" evidence="15">
    <location>
        <begin position="249"/>
        <end position="373"/>
    </location>
</feature>
<feature type="compositionally biased region" description="Polar residues" evidence="13">
    <location>
        <begin position="412"/>
        <end position="421"/>
    </location>
</feature>
<feature type="domain" description="PEP-utilising enzyme mobile" evidence="14">
    <location>
        <begin position="149"/>
        <end position="218"/>
    </location>
</feature>
<dbReference type="GO" id="GO:0008965">
    <property type="term" value="F:phosphoenolpyruvate-protein phosphotransferase activity"/>
    <property type="evidence" value="ECO:0007669"/>
    <property type="project" value="UniProtKB-EC"/>
</dbReference>
<keyword evidence="9" id="KW-0598">Phosphotransferase system</keyword>
<comment type="cofactor">
    <cofactor evidence="1 9 12">
        <name>Mg(2+)</name>
        <dbReference type="ChEBI" id="CHEBI:18420"/>
    </cofactor>
</comment>
<evidence type="ECO:0000256" key="10">
    <source>
        <dbReference type="PIRSR" id="PIRSR000732-1"/>
    </source>
</evidence>
<feature type="binding site" evidence="11">
    <location>
        <begin position="487"/>
        <end position="488"/>
    </location>
    <ligand>
        <name>phosphoenolpyruvate</name>
        <dbReference type="ChEBI" id="CHEBI:58702"/>
    </ligand>
</feature>
<comment type="function">
    <text evidence="9">General (non sugar-specific) component of the phosphoenolpyruvate-dependent sugar phosphotransferase system (sugar PTS). This major carbohydrate active-transport system catalyzes the phosphorylation of incoming sugar substrates concomitantly with their translocation across the cell membrane. Enzyme I transfers the phosphoryl group from phosphoenolpyruvate (PEP) to the phosphoryl carrier protein (HPr).</text>
</comment>
<dbReference type="PANTHER" id="PTHR46244:SF3">
    <property type="entry name" value="PHOSPHOENOLPYRUVATE-PROTEIN PHOSPHOTRANSFERASE"/>
    <property type="match status" value="1"/>
</dbReference>
<dbReference type="SUPFAM" id="SSF47831">
    <property type="entry name" value="Enzyme I of the PEP:sugar phosphotransferase system HPr-binding (sub)domain"/>
    <property type="match status" value="1"/>
</dbReference>
<comment type="caution">
    <text evidence="17">The sequence shown here is derived from an EMBL/GenBank/DDBJ whole genome shotgun (WGS) entry which is preliminary data.</text>
</comment>
<dbReference type="GO" id="GO:0046872">
    <property type="term" value="F:metal ion binding"/>
    <property type="evidence" value="ECO:0007669"/>
    <property type="project" value="UniProtKB-KW"/>
</dbReference>
<dbReference type="InterPro" id="IPR008731">
    <property type="entry name" value="PTS_EIN"/>
</dbReference>
<evidence type="ECO:0000256" key="9">
    <source>
        <dbReference type="PIRNR" id="PIRNR000732"/>
    </source>
</evidence>
<dbReference type="AlphaFoldDB" id="A0A3E0W6S6"/>
<dbReference type="InterPro" id="IPR000121">
    <property type="entry name" value="PEP_util_C"/>
</dbReference>
<evidence type="ECO:0000313" key="18">
    <source>
        <dbReference type="Proteomes" id="UP000257080"/>
    </source>
</evidence>
<feature type="binding site" evidence="11">
    <location>
        <position position="498"/>
    </location>
    <ligand>
        <name>phosphoenolpyruvate</name>
        <dbReference type="ChEBI" id="CHEBI:58702"/>
    </ligand>
</feature>
<sequence length="608" mass="61865">MLLKGVGVGRGVAVGPTLRMPEPLDEPIDEVSVEPVASAFARVEAALAAVAADLEARGELAGGEAQNVLQAQSLMAADPTIVDDIQARLGEGRTADRAVFEAYAGFRDLLVQMGGYMAERATDLDDVSRRVIANLRGVPAPGVPESPTPFILVAHDLAPADTALLDLDRVIGLITREGGPTSHTAILARSKSIPAIVGVQGAENLADGMFVVLDAVAGTVDTEPSDDDVADARARIAERAALAAAPLSPGALADGTPIPLLANLGSADGAAEALALGAEGVGLFRTEFLFLDSTSAPTVEQQVVEYERMLRAFVGKKVVVRVLDAGADKPLAFLNDAHEENPALGLRGIRALKASEQVLLDQLTALAEAEARVNGSAAGAGGAGGATGAAGAAASGDTAHRGRHAGEATETGGPSQPSGASATPGAERVDLWVMAPMIADADDAEYFTSIARELGIRVAGVMAEVPSLAVLADQVFEIADFVSIGTNDLTQYTLAADRLLGSVAHLQDPWHPAVLRLVGMLGRAGREANKPVGVCGEAAADPLLAVVLVGLGITTLSMTPAAIADVRAELALHTLPEAQALARAAVSATSAARARTAVTRLAAANAVG</sequence>
<dbReference type="InterPro" id="IPR036637">
    <property type="entry name" value="Phosphohistidine_dom_sf"/>
</dbReference>
<evidence type="ECO:0000256" key="3">
    <source>
        <dbReference type="ARBA" id="ARBA00016544"/>
    </source>
</evidence>
<feature type="domain" description="PEP-utilising enzyme C-terminal" evidence="15">
    <location>
        <begin position="428"/>
        <end position="571"/>
    </location>
</feature>
<evidence type="ECO:0000259" key="15">
    <source>
        <dbReference type="Pfam" id="PF02896"/>
    </source>
</evidence>
<dbReference type="PROSITE" id="PS00370">
    <property type="entry name" value="PEP_ENZYMES_PHOS_SITE"/>
    <property type="match status" value="1"/>
</dbReference>
<keyword evidence="5 9" id="KW-0479">Metal-binding</keyword>
<dbReference type="Pfam" id="PF02896">
    <property type="entry name" value="PEP-utilizers_C"/>
    <property type="match status" value="2"/>
</dbReference>
<dbReference type="InterPro" id="IPR008279">
    <property type="entry name" value="PEP-util_enz_mobile_dom"/>
</dbReference>
<keyword evidence="9" id="KW-0963">Cytoplasm</keyword>
<comment type="similarity">
    <text evidence="2 9">Belongs to the PEP-utilizing enzyme family.</text>
</comment>
<dbReference type="InterPro" id="IPR023151">
    <property type="entry name" value="PEP_util_CS"/>
</dbReference>
<evidence type="ECO:0000256" key="6">
    <source>
        <dbReference type="ARBA" id="ARBA00022777"/>
    </source>
</evidence>